<evidence type="ECO:0000313" key="1">
    <source>
        <dbReference type="EMBL" id="ADK85896.1"/>
    </source>
</evidence>
<dbReference type="Pfam" id="PF13366">
    <property type="entry name" value="PDDEXK_3"/>
    <property type="match status" value="1"/>
</dbReference>
<dbReference type="EMBL" id="CP002085">
    <property type="protein sequence ID" value="ADK85896.1"/>
    <property type="molecule type" value="Genomic_DNA"/>
</dbReference>
<evidence type="ECO:0000313" key="2">
    <source>
        <dbReference type="Proteomes" id="UP000009047"/>
    </source>
</evidence>
<dbReference type="HOGENOM" id="CLU_134960_0_0_7"/>
<dbReference type="NCBIfam" id="TIGR04256">
    <property type="entry name" value="GxxExxY"/>
    <property type="match status" value="1"/>
</dbReference>
<dbReference type="KEGG" id="dbr:Deba_2541"/>
<dbReference type="AlphaFoldDB" id="E1QK03"/>
<dbReference type="RefSeq" id="WP_013259335.1">
    <property type="nucleotide sequence ID" value="NC_014365.1"/>
</dbReference>
<reference evidence="1 2" key="1">
    <citation type="journal article" date="2010" name="Stand. Genomic Sci.">
        <title>Complete genome sequence of Desulfarculus baarsii type strain (2st14).</title>
        <authorList>
            <person name="Sun H."/>
            <person name="Spring S."/>
            <person name="Lapidus A."/>
            <person name="Davenport K."/>
            <person name="Del Rio T.G."/>
            <person name="Tice H."/>
            <person name="Nolan M."/>
            <person name="Copeland A."/>
            <person name="Cheng J.F."/>
            <person name="Lucas S."/>
            <person name="Tapia R."/>
            <person name="Goodwin L."/>
            <person name="Pitluck S."/>
            <person name="Ivanova N."/>
            <person name="Pagani I."/>
            <person name="Mavromatis K."/>
            <person name="Ovchinnikova G."/>
            <person name="Pati A."/>
            <person name="Chen A."/>
            <person name="Palaniappan K."/>
            <person name="Hauser L."/>
            <person name="Chang Y.J."/>
            <person name="Jeffries C.D."/>
            <person name="Detter J.C."/>
            <person name="Han C."/>
            <person name="Rohde M."/>
            <person name="Brambilla E."/>
            <person name="Goker M."/>
            <person name="Woyke T."/>
            <person name="Bristow J."/>
            <person name="Eisen J.A."/>
            <person name="Markowitz V."/>
            <person name="Hugenholtz P."/>
            <person name="Kyrpides N.C."/>
            <person name="Klenk H.P."/>
            <person name="Land M."/>
        </authorList>
    </citation>
    <scope>NUCLEOTIDE SEQUENCE [LARGE SCALE GENOMIC DNA]</scope>
    <source>
        <strain evidence="2">ATCC 33931 / DSM 2075 / LMG 7858 / VKM B-1802 / 2st14</strain>
    </source>
</reference>
<name>E1QK03_DESB2</name>
<evidence type="ECO:0008006" key="3">
    <source>
        <dbReference type="Google" id="ProtNLM"/>
    </source>
</evidence>
<dbReference type="InterPro" id="IPR026350">
    <property type="entry name" value="GxxExxY"/>
</dbReference>
<keyword evidence="2" id="KW-1185">Reference proteome</keyword>
<sequence>MSPQITQMDADYSKKDEQTYAIIGAAMAVHSELGNGFLEAVYQEALELEFQARGIPYVREKELPGIYRGKPLKTFYKADSICFSSVIVELKALDRISGTEEAQVINYLKASGLQKALLLNFGSRSLQYKRLVLNLRESAKSADENLTGGQQ</sequence>
<protein>
    <recommendedName>
        <fullName evidence="3">GxxExxY protein</fullName>
    </recommendedName>
</protein>
<accession>E1QK03</accession>
<gene>
    <name evidence="1" type="ordered locus">Deba_2541</name>
</gene>
<proteinExistence type="predicted"/>
<organism evidence="1 2">
    <name type="scientific">Desulfarculus baarsii (strain ATCC 33931 / DSM 2075 / LMG 7858 / VKM B-1802 / 2st14)</name>
    <dbReference type="NCBI Taxonomy" id="644282"/>
    <lineage>
        <taxon>Bacteria</taxon>
        <taxon>Pseudomonadati</taxon>
        <taxon>Thermodesulfobacteriota</taxon>
        <taxon>Desulfarculia</taxon>
        <taxon>Desulfarculales</taxon>
        <taxon>Desulfarculaceae</taxon>
        <taxon>Desulfarculus</taxon>
    </lineage>
</organism>
<dbReference type="STRING" id="644282.Deba_2541"/>
<dbReference type="Proteomes" id="UP000009047">
    <property type="component" value="Chromosome"/>
</dbReference>
<dbReference type="eggNOG" id="COG0614">
    <property type="taxonomic scope" value="Bacteria"/>
</dbReference>